<reference evidence="1" key="2">
    <citation type="journal article" date="2022" name="Hortic Res">
        <title>The genome of Dioscorea zingiberensis sheds light on the biosynthesis, origin and evolution of the medicinally important diosgenin saponins.</title>
        <authorList>
            <person name="Li Y."/>
            <person name="Tan C."/>
            <person name="Li Z."/>
            <person name="Guo J."/>
            <person name="Li S."/>
            <person name="Chen X."/>
            <person name="Wang C."/>
            <person name="Dai X."/>
            <person name="Yang H."/>
            <person name="Song W."/>
            <person name="Hou L."/>
            <person name="Xu J."/>
            <person name="Tong Z."/>
            <person name="Xu A."/>
            <person name="Yuan X."/>
            <person name="Wang W."/>
            <person name="Yang Q."/>
            <person name="Chen L."/>
            <person name="Sun Z."/>
            <person name="Wang K."/>
            <person name="Pan B."/>
            <person name="Chen J."/>
            <person name="Bao Y."/>
            <person name="Liu F."/>
            <person name="Qi X."/>
            <person name="Gang D.R."/>
            <person name="Wen J."/>
            <person name="Li J."/>
        </authorList>
    </citation>
    <scope>NUCLEOTIDE SEQUENCE</scope>
    <source>
        <strain evidence="1">Dzin_1.0</strain>
    </source>
</reference>
<reference evidence="1" key="1">
    <citation type="submission" date="2021-03" db="EMBL/GenBank/DDBJ databases">
        <authorList>
            <person name="Li Z."/>
            <person name="Yang C."/>
        </authorList>
    </citation>
    <scope>NUCLEOTIDE SEQUENCE</scope>
    <source>
        <strain evidence="1">Dzin_1.0</strain>
        <tissue evidence="1">Leaf</tissue>
    </source>
</reference>
<gene>
    <name evidence="1" type="ORF">J5N97_012842</name>
</gene>
<evidence type="ECO:0000313" key="2">
    <source>
        <dbReference type="Proteomes" id="UP001085076"/>
    </source>
</evidence>
<proteinExistence type="predicted"/>
<name>A0A9D5CPP9_9LILI</name>
<protein>
    <submittedName>
        <fullName evidence="1">Uncharacterized protein</fullName>
    </submittedName>
</protein>
<sequence>MSPAMKTTKSSGDPAKLRSMSSWYPTAITLENFDQFTLFLKFFGPRFQVYKDRIINWVLSLQAHPRDTAELENGQLYGFHGSRSSQFHRHNAKGEAIQDFDGFVGI</sequence>
<evidence type="ECO:0000313" key="1">
    <source>
        <dbReference type="EMBL" id="KAJ0977368.1"/>
    </source>
</evidence>
<dbReference type="Proteomes" id="UP001085076">
    <property type="component" value="Miscellaneous, Linkage group lg03"/>
</dbReference>
<organism evidence="1 2">
    <name type="scientific">Dioscorea zingiberensis</name>
    <dbReference type="NCBI Taxonomy" id="325984"/>
    <lineage>
        <taxon>Eukaryota</taxon>
        <taxon>Viridiplantae</taxon>
        <taxon>Streptophyta</taxon>
        <taxon>Embryophyta</taxon>
        <taxon>Tracheophyta</taxon>
        <taxon>Spermatophyta</taxon>
        <taxon>Magnoliopsida</taxon>
        <taxon>Liliopsida</taxon>
        <taxon>Dioscoreales</taxon>
        <taxon>Dioscoreaceae</taxon>
        <taxon>Dioscorea</taxon>
    </lineage>
</organism>
<keyword evidence="2" id="KW-1185">Reference proteome</keyword>
<dbReference type="OrthoDB" id="24893at2759"/>
<dbReference type="AlphaFoldDB" id="A0A9D5CPP9"/>
<accession>A0A9D5CPP9</accession>
<comment type="caution">
    <text evidence="1">The sequence shown here is derived from an EMBL/GenBank/DDBJ whole genome shotgun (WGS) entry which is preliminary data.</text>
</comment>
<dbReference type="EMBL" id="JAGGNH010000003">
    <property type="protein sequence ID" value="KAJ0977368.1"/>
    <property type="molecule type" value="Genomic_DNA"/>
</dbReference>